<dbReference type="Gene3D" id="2.120.10.80">
    <property type="entry name" value="Kelch-type beta propeller"/>
    <property type="match status" value="1"/>
</dbReference>
<keyword evidence="1" id="KW-0880">Kelch repeat</keyword>
<dbReference type="Pfam" id="PF07707">
    <property type="entry name" value="BACK"/>
    <property type="match status" value="1"/>
</dbReference>
<dbReference type="AlphaFoldDB" id="A0AAV4J8J1"/>
<dbReference type="PANTHER" id="PTHR24412:SF272">
    <property type="entry name" value="KELCH-LIKE PROTEIN DIABLO"/>
    <property type="match status" value="1"/>
</dbReference>
<dbReference type="SUPFAM" id="SSF54695">
    <property type="entry name" value="POZ domain"/>
    <property type="match status" value="1"/>
</dbReference>
<feature type="compositionally biased region" description="Polar residues" evidence="3">
    <location>
        <begin position="184"/>
        <end position="200"/>
    </location>
</feature>
<keyword evidence="6" id="KW-1185">Reference proteome</keyword>
<name>A0AAV4J8J1_9GAST</name>
<dbReference type="InterPro" id="IPR011333">
    <property type="entry name" value="SKP1/BTB/POZ_sf"/>
</dbReference>
<dbReference type="Proteomes" id="UP000762676">
    <property type="component" value="Unassembled WGS sequence"/>
</dbReference>
<evidence type="ECO:0000313" key="6">
    <source>
        <dbReference type="Proteomes" id="UP000762676"/>
    </source>
</evidence>
<dbReference type="InterPro" id="IPR011705">
    <property type="entry name" value="BACK"/>
</dbReference>
<dbReference type="Gene3D" id="3.30.710.10">
    <property type="entry name" value="Potassium Channel Kv1.1, Chain A"/>
    <property type="match status" value="1"/>
</dbReference>
<dbReference type="InterPro" id="IPR000210">
    <property type="entry name" value="BTB/POZ_dom"/>
</dbReference>
<proteinExistence type="predicted"/>
<evidence type="ECO:0000256" key="2">
    <source>
        <dbReference type="ARBA" id="ARBA00022737"/>
    </source>
</evidence>
<gene>
    <name evidence="5" type="ORF">ElyMa_006840300</name>
</gene>
<dbReference type="InterPro" id="IPR011043">
    <property type="entry name" value="Gal_Oxase/kelch_b-propeller"/>
</dbReference>
<reference evidence="5 6" key="1">
    <citation type="journal article" date="2021" name="Elife">
        <title>Chloroplast acquisition without the gene transfer in kleptoplastic sea slugs, Plakobranchus ocellatus.</title>
        <authorList>
            <person name="Maeda T."/>
            <person name="Takahashi S."/>
            <person name="Yoshida T."/>
            <person name="Shimamura S."/>
            <person name="Takaki Y."/>
            <person name="Nagai Y."/>
            <person name="Toyoda A."/>
            <person name="Suzuki Y."/>
            <person name="Arimoto A."/>
            <person name="Ishii H."/>
            <person name="Satoh N."/>
            <person name="Nishiyama T."/>
            <person name="Hasebe M."/>
            <person name="Maruyama T."/>
            <person name="Minagawa J."/>
            <person name="Obokata J."/>
            <person name="Shigenobu S."/>
        </authorList>
    </citation>
    <scope>NUCLEOTIDE SEQUENCE [LARGE SCALE GENOMIC DNA]</scope>
</reference>
<evidence type="ECO:0000313" key="5">
    <source>
        <dbReference type="EMBL" id="GFS18140.1"/>
    </source>
</evidence>
<evidence type="ECO:0000259" key="4">
    <source>
        <dbReference type="SMART" id="SM00875"/>
    </source>
</evidence>
<accession>A0AAV4J8J1</accession>
<protein>
    <submittedName>
        <fullName evidence="5">Kelch-like protein 24</fullName>
    </submittedName>
</protein>
<dbReference type="EMBL" id="BMAT01013680">
    <property type="protein sequence ID" value="GFS18140.1"/>
    <property type="molecule type" value="Genomic_DNA"/>
</dbReference>
<dbReference type="Pfam" id="PF00651">
    <property type="entry name" value="BTB"/>
    <property type="match status" value="1"/>
</dbReference>
<organism evidence="5 6">
    <name type="scientific">Elysia marginata</name>
    <dbReference type="NCBI Taxonomy" id="1093978"/>
    <lineage>
        <taxon>Eukaryota</taxon>
        <taxon>Metazoa</taxon>
        <taxon>Spiralia</taxon>
        <taxon>Lophotrochozoa</taxon>
        <taxon>Mollusca</taxon>
        <taxon>Gastropoda</taxon>
        <taxon>Heterobranchia</taxon>
        <taxon>Euthyneura</taxon>
        <taxon>Panpulmonata</taxon>
        <taxon>Sacoglossa</taxon>
        <taxon>Placobranchoidea</taxon>
        <taxon>Plakobranchidae</taxon>
        <taxon>Elysia</taxon>
    </lineage>
</organism>
<dbReference type="SUPFAM" id="SSF50965">
    <property type="entry name" value="Galactose oxidase, central domain"/>
    <property type="match status" value="1"/>
</dbReference>
<evidence type="ECO:0000256" key="3">
    <source>
        <dbReference type="SAM" id="MobiDB-lite"/>
    </source>
</evidence>
<dbReference type="SMART" id="SM00875">
    <property type="entry name" value="BACK"/>
    <property type="match status" value="1"/>
</dbReference>
<comment type="caution">
    <text evidence="5">The sequence shown here is derived from an EMBL/GenBank/DDBJ whole genome shotgun (WGS) entry which is preliminary data.</text>
</comment>
<feature type="region of interest" description="Disordered" evidence="3">
    <location>
        <begin position="183"/>
        <end position="203"/>
    </location>
</feature>
<sequence>MKERLEGKTTLQKMTSKVFTIVLNWMYEGEASLSIENAVDVWFAADLLDVQCLATACKQIVIEGLSVKNCVSLYQVGKLLDEELKRKSFSFLLKNFDNVCASGEFYKLNADDLKTLISSSDLITRSEDVVIENILKWVRFDAPSSEDKQTETTRHEKERKEVQQAAFEAESESENLNELSSLSMVQDTTSHPTGDQTLQPENKKDLQQRMEILVELLECTRYLLISGNCLWQTLACDSLVQADQRCQKIVERISHYNTRLDTHQNAVLAAAERRSSDRLVDHVVKYADDKFWYFSTSEFRFFQTTLSCPTKNVQGLAYFESNIYIQNDVKEVHAYNPGNMQWNKLTTASGGTVNTVAMLPIGNELVAVYTTNDETFVVESISLKTYGPRHWVQIGELATRSLDVASVTNIGSKLVVFWRRTGQRCLEIQCFDLTQRQSSFLLVDQLDSDTHLVTFKHGDEAFALQENGSLWRISRTQDEPYISLKHELCLWSFNLGSLDGAILVRDTLMVFETTRDHKELSNKQSAKELCLDQVFSEVRFIRSDHASKTGYIHAVLKEKM</sequence>
<dbReference type="InterPro" id="IPR015915">
    <property type="entry name" value="Kelch-typ_b-propeller"/>
</dbReference>
<keyword evidence="2" id="KW-0677">Repeat</keyword>
<evidence type="ECO:0000256" key="1">
    <source>
        <dbReference type="ARBA" id="ARBA00022441"/>
    </source>
</evidence>
<dbReference type="PANTHER" id="PTHR24412">
    <property type="entry name" value="KELCH PROTEIN"/>
    <property type="match status" value="1"/>
</dbReference>
<dbReference type="Gene3D" id="1.25.40.420">
    <property type="match status" value="2"/>
</dbReference>
<feature type="domain" description="BACK" evidence="4">
    <location>
        <begin position="70"/>
        <end position="235"/>
    </location>
</feature>